<dbReference type="Gene3D" id="3.40.190.10">
    <property type="entry name" value="Periplasmic binding protein-like II"/>
    <property type="match status" value="1"/>
</dbReference>
<gene>
    <name evidence="1" type="ORF">NCTC11685_07882</name>
</gene>
<dbReference type="EMBL" id="UGMS01000004">
    <property type="protein sequence ID" value="STW80520.1"/>
    <property type="molecule type" value="Genomic_DNA"/>
</dbReference>
<organism evidence="1 2">
    <name type="scientific">Klebsiella michiganensis</name>
    <dbReference type="NCBI Taxonomy" id="1134687"/>
    <lineage>
        <taxon>Bacteria</taxon>
        <taxon>Pseudomonadati</taxon>
        <taxon>Pseudomonadota</taxon>
        <taxon>Gammaproteobacteria</taxon>
        <taxon>Enterobacterales</taxon>
        <taxon>Enterobacteriaceae</taxon>
        <taxon>Klebsiella/Raoultella group</taxon>
        <taxon>Klebsiella</taxon>
    </lineage>
</organism>
<sequence length="81" mass="8903">MAKSIPSKFAKPGFSDGTPLTASDAAFSLIRIRDDEGSLWRDSYSIIAKAESHGTRARLVVTLEIAFSAVFIAAWRCRTLR</sequence>
<evidence type="ECO:0000313" key="1">
    <source>
        <dbReference type="EMBL" id="STW80520.1"/>
    </source>
</evidence>
<comment type="caution">
    <text evidence="1">The sequence shown here is derived from an EMBL/GenBank/DDBJ whole genome shotgun (WGS) entry which is preliminary data.</text>
</comment>
<dbReference type="AlphaFoldDB" id="A0A7H4PQ47"/>
<dbReference type="Proteomes" id="UP000254863">
    <property type="component" value="Unassembled WGS sequence"/>
</dbReference>
<proteinExistence type="predicted"/>
<protein>
    <submittedName>
        <fullName evidence="1">Dipeptide-binding ABC transporter</fullName>
    </submittedName>
</protein>
<dbReference type="SUPFAM" id="SSF53850">
    <property type="entry name" value="Periplasmic binding protein-like II"/>
    <property type="match status" value="1"/>
</dbReference>
<evidence type="ECO:0000313" key="2">
    <source>
        <dbReference type="Proteomes" id="UP000254863"/>
    </source>
</evidence>
<accession>A0A7H4PQ47</accession>
<name>A0A7H4PQ47_9ENTR</name>
<reference evidence="1 2" key="1">
    <citation type="submission" date="2018-06" db="EMBL/GenBank/DDBJ databases">
        <authorList>
            <consortium name="Pathogen Informatics"/>
            <person name="Doyle S."/>
        </authorList>
    </citation>
    <scope>NUCLEOTIDE SEQUENCE [LARGE SCALE GENOMIC DNA]</scope>
    <source>
        <strain evidence="1 2">NCTC11685</strain>
    </source>
</reference>